<evidence type="ECO:0000256" key="2">
    <source>
        <dbReference type="ARBA" id="ARBA00022553"/>
    </source>
</evidence>
<keyword evidence="9" id="KW-1185">Reference proteome</keyword>
<dbReference type="Gene3D" id="3.40.47.10">
    <property type="match status" value="2"/>
</dbReference>
<dbReference type="PROSITE" id="PS52004">
    <property type="entry name" value="KS3_2"/>
    <property type="match status" value="1"/>
</dbReference>
<dbReference type="InterPro" id="IPR014030">
    <property type="entry name" value="Ketoacyl_synth_N"/>
</dbReference>
<dbReference type="Pfam" id="PF21089">
    <property type="entry name" value="PKS_DH_N"/>
    <property type="match status" value="1"/>
</dbReference>
<evidence type="ECO:0000313" key="9">
    <source>
        <dbReference type="Proteomes" id="UP000800981"/>
    </source>
</evidence>
<feature type="region of interest" description="N-terminal hotdog fold" evidence="3">
    <location>
        <begin position="1684"/>
        <end position="1808"/>
    </location>
</feature>
<dbReference type="InterPro" id="IPR049552">
    <property type="entry name" value="PKS_DH_N"/>
</dbReference>
<feature type="region of interest" description="Disordered" evidence="5">
    <location>
        <begin position="261"/>
        <end position="287"/>
    </location>
</feature>
<dbReference type="PRINTS" id="PR00081">
    <property type="entry name" value="GDHRDH"/>
</dbReference>
<dbReference type="PRINTS" id="PR00080">
    <property type="entry name" value="SDRFAMILY"/>
</dbReference>
<keyword evidence="2" id="KW-0597">Phosphoprotein</keyword>
<dbReference type="Gene3D" id="3.10.129.110">
    <property type="entry name" value="Polyketide synthase dehydratase"/>
    <property type="match status" value="1"/>
</dbReference>
<dbReference type="InterPro" id="IPR002347">
    <property type="entry name" value="SDR_fam"/>
</dbReference>
<reference evidence="8 9" key="1">
    <citation type="submission" date="2020-03" db="EMBL/GenBank/DDBJ databases">
        <title>Two novel Motilibacter sp.</title>
        <authorList>
            <person name="Liu S."/>
        </authorList>
    </citation>
    <scope>NUCLEOTIDE SEQUENCE [LARGE SCALE GENOMIC DNA]</scope>
    <source>
        <strain evidence="8 9">E257</strain>
    </source>
</reference>
<dbReference type="SUPFAM" id="SSF51735">
    <property type="entry name" value="NAD(P)-binding Rossmann-fold domains"/>
    <property type="match status" value="2"/>
</dbReference>
<feature type="active site" description="Proton acceptor; for dehydratase activity" evidence="3">
    <location>
        <position position="1715"/>
    </location>
</feature>
<evidence type="ECO:0000256" key="3">
    <source>
        <dbReference type="PROSITE-ProRule" id="PRU01363"/>
    </source>
</evidence>
<dbReference type="PANTHER" id="PTHR43775">
    <property type="entry name" value="FATTY ACID SYNTHASE"/>
    <property type="match status" value="1"/>
</dbReference>
<keyword evidence="4" id="KW-0808">Transferase</keyword>
<dbReference type="CDD" id="cd00833">
    <property type="entry name" value="PKS"/>
    <property type="match status" value="1"/>
</dbReference>
<dbReference type="InterPro" id="IPR049900">
    <property type="entry name" value="PKS_mFAS_DH"/>
</dbReference>
<organism evidence="8 9">
    <name type="scientific">Motilibacter deserti</name>
    <dbReference type="NCBI Taxonomy" id="2714956"/>
    <lineage>
        <taxon>Bacteria</taxon>
        <taxon>Bacillati</taxon>
        <taxon>Actinomycetota</taxon>
        <taxon>Actinomycetes</taxon>
        <taxon>Motilibacterales</taxon>
        <taxon>Motilibacteraceae</taxon>
        <taxon>Motilibacter</taxon>
    </lineage>
</organism>
<comment type="similarity">
    <text evidence="4">Belongs to the thiolase-like superfamily. Beta-ketoacyl-ACP synthases family.</text>
</comment>
<dbReference type="Proteomes" id="UP000800981">
    <property type="component" value="Unassembled WGS sequence"/>
</dbReference>
<proteinExistence type="inferred from homology"/>
<feature type="active site" description="Proton donor; for dehydratase activity" evidence="3">
    <location>
        <position position="1892"/>
    </location>
</feature>
<dbReference type="Gene3D" id="3.40.50.720">
    <property type="entry name" value="NAD(P)-binding Rossmann-like Domain"/>
    <property type="match status" value="2"/>
</dbReference>
<dbReference type="EMBL" id="JAANNP010000056">
    <property type="protein sequence ID" value="NHC15795.1"/>
    <property type="molecule type" value="Genomic_DNA"/>
</dbReference>
<dbReference type="InterPro" id="IPR057326">
    <property type="entry name" value="KR_dom"/>
</dbReference>
<feature type="compositionally biased region" description="Low complexity" evidence="5">
    <location>
        <begin position="1114"/>
        <end position="1139"/>
    </location>
</feature>
<feature type="region of interest" description="C-terminal hotdog fold" evidence="3">
    <location>
        <begin position="1824"/>
        <end position="1985"/>
    </location>
</feature>
<feature type="region of interest" description="Disordered" evidence="5">
    <location>
        <begin position="1114"/>
        <end position="1151"/>
    </location>
</feature>
<feature type="domain" description="Ketosynthase family 3 (KS3)" evidence="6">
    <location>
        <begin position="318"/>
        <end position="770"/>
    </location>
</feature>
<dbReference type="InterPro" id="IPR050091">
    <property type="entry name" value="PKS_NRPS_Biosynth_Enz"/>
</dbReference>
<dbReference type="InterPro" id="IPR042104">
    <property type="entry name" value="PKS_dehydratase_sf"/>
</dbReference>
<dbReference type="InterPro" id="IPR013968">
    <property type="entry name" value="PKS_KR"/>
</dbReference>
<sequence length="2008" mass="210877">MTLAPSLDGAVALVTGGGRNVGRAIALRLAAEGATVVVNHFRSPQAARDTVAAIEAAGGRAVAIRASVAVEAQRDAMFAEIDERFGRLDVLVNNAAYGALVPDEQVDDKLLDRALDTNLKGSLGCARAAAALMARHGGGSIVNLSTLGGGSLVMANYLACAPAKAAVEALTRYLAVQLAPQGIRVNTAAAGLIESEVIGYFPDAQSMQETVVAATPMGRLGRPEEFAEVVAFLASPRSSWMTGQLVLADGGLSTGAALLSPAPQAAAQPQPEPAAEAAPAPPVEMPAPRRPAQLLERAEQAARTQPASTAPRPVAPEEDEIAVVGMGITVSGANDPEEYWRLLRDGAELFVEVPPDRWENDHFYAPDRAAEDKTYSQRSAFITGFVPHPALAAELSANGGGAQPESTTLWLRHALLQALEGVVTTPEDALGLMVGYTADGSQHLEEAMLRSGVRTRMESVLRSLQVPADERERRLGAVDEALSRSYPRSGPDPMRYLPHQVGAHAMRGVLPADTELLVVDTACSSSLYTVDLGVKGLVDGRYDVAVCGGAFALGPRGSILFAKLNGLSARGEVRSLDAGSDGVLFADGAAVVVLKRLSRARADGDRVLATLRAFGSSSDGKGKAIYAPSPAGQKIAIQRAMAQAGDVPPPEWVVAHATGTPAGDLAEFTTLRETIDSAAPVQVTSNKSVIGHTGWAAGAASLIEVVLALKHGEIPRQHRFTAPPESFQVGSTCLDIPVADVPWPRREDRRTASVSGFGFGGTNAHLVVQDPPAAAAEGTLSVPKRQRLAIVGQAAHVPGGIGAEQLAGLLADGAEPERSFGPSYPLPPFQKVRMPPGILRSIDRCQLMILECAHTLRDRLGDFWEAERRTMGVLLGHMGATRNATLYATRCYLDDLSRRLPADPALAGAEWLDEAMKRLADDVRGLVAPSNEDSFPGMMPNVIPARVANYFDLNGLNMTVDTGFTSALSALDVAARYLLAGDLTVALVGGINGNATVEARELVAPVLSGEAELAEGAFLFAVVTEETARRAGLEVLGLFDPEELQEAAAAGAAPADVTCGAVPSGRTASYLGAEGGLGILQALAATARGERATVVCDGGDVPGRRLVLVPDAEPAADAGPAPDASAAGTAPASAGQQPALPAGTLPDGTPCKVDRHVARLVPDPGDGGGPTTRFWPAGERVVVLTDRPDLVTGVAPPSAFVLSVAPVDPASGAVHIAEVSPDAVAAALGTAPVRHVRVVTTLAASTRQPAYASTGVEALHDLLFCTLQAGYDRLREPGASCVVLALDAVAGDAPAPLAGLFTGLLKVARLELEQSTTYAVLTSAQALSAGVAEAEAESAHTRGLPVAYYLDGCRCTSRLQVDAGEQAELPTLNESSLVLAVGGGRGITAELLAGLARDVRPHIVVVGSNRIDEHPERYLQMPEAEFLSSRSGYMREQLAQGGGVTPAQANARFQRIADARDTVRNLDRLRALCGADRVRYLACDIRDAHEVRGVVEQALAVTGRVDLLINAPGLNRSAPLNVKSFEEFRRIRDLKLRAYQNLKSAFGDVRPGLWCNFGSLLGITGQVGEADYAAANDFLACAATYAHDALGAAETTIAWTLWGEVGLGAGELTKAYFEKTGMYSAMSTAEGVHHFLRELRMARVEPLSVHLGDAERAAVGRLIPGFLSTGPATPATSVQERPEPHFLDREVSRTATSAVFEHGFSVGADPYLAHHLVSGAPTLPGTFVTEIAYEAASALLPDLQVYALEDLVFHRFLKVRPDAAPVPHRVSATVAEVRPDLGQAVVEVRVTSDVVAPNGTVLVRDRLHFTTRVLLARSLPEAPRWEPWPALSETPVVDPYHAAGSPVLLTDMFASTTRTRLHPWGKRSTYDLRLRPDDPVFSRFGVPTILLDGLARTGVLALVQDGLVPLAAPLSIRRVNLYERTNDARIAAEHGTVELYAVLDDAGDAGGAGAGNAFTAVRPDGRVLAELRDLDWTVLGFLRPETGEFLQPDQVPGAGSLSTMAGVR</sequence>
<feature type="compositionally biased region" description="Low complexity" evidence="5">
    <location>
        <begin position="261"/>
        <end position="278"/>
    </location>
</feature>
<dbReference type="SMART" id="SM00822">
    <property type="entry name" value="PKS_KR"/>
    <property type="match status" value="1"/>
</dbReference>
<evidence type="ECO:0000256" key="5">
    <source>
        <dbReference type="SAM" id="MobiDB-lite"/>
    </source>
</evidence>
<accession>A0ABX0H1F8</accession>
<dbReference type="Pfam" id="PF02801">
    <property type="entry name" value="Ketoacyl-synt_C"/>
    <property type="match status" value="1"/>
</dbReference>
<dbReference type="SMART" id="SM00825">
    <property type="entry name" value="PKS_KS"/>
    <property type="match status" value="1"/>
</dbReference>
<dbReference type="Pfam" id="PF00109">
    <property type="entry name" value="ketoacyl-synt"/>
    <property type="match status" value="3"/>
</dbReference>
<name>A0ABX0H1F8_9ACTN</name>
<dbReference type="InterPro" id="IPR016039">
    <property type="entry name" value="Thiolase-like"/>
</dbReference>
<evidence type="ECO:0000259" key="6">
    <source>
        <dbReference type="PROSITE" id="PS52004"/>
    </source>
</evidence>
<protein>
    <submittedName>
        <fullName evidence="8">SDR family oxidoreductase</fullName>
    </submittedName>
</protein>
<comment type="caution">
    <text evidence="8">The sequence shown here is derived from an EMBL/GenBank/DDBJ whole genome shotgun (WGS) entry which is preliminary data.</text>
</comment>
<dbReference type="Pfam" id="PF08659">
    <property type="entry name" value="KR"/>
    <property type="match status" value="1"/>
</dbReference>
<dbReference type="PROSITE" id="PS52019">
    <property type="entry name" value="PKS_MFAS_DH"/>
    <property type="match status" value="1"/>
</dbReference>
<dbReference type="Pfam" id="PF13561">
    <property type="entry name" value="adh_short_C2"/>
    <property type="match status" value="1"/>
</dbReference>
<evidence type="ECO:0000313" key="8">
    <source>
        <dbReference type="EMBL" id="NHC15795.1"/>
    </source>
</evidence>
<keyword evidence="1" id="KW-0596">Phosphopantetheine</keyword>
<dbReference type="InterPro" id="IPR014031">
    <property type="entry name" value="Ketoacyl_synth_C"/>
</dbReference>
<dbReference type="InterPro" id="IPR036291">
    <property type="entry name" value="NAD(P)-bd_dom_sf"/>
</dbReference>
<feature type="domain" description="PKS/mFAS DH" evidence="7">
    <location>
        <begin position="1684"/>
        <end position="1985"/>
    </location>
</feature>
<dbReference type="InterPro" id="IPR020841">
    <property type="entry name" value="PKS_Beta-ketoAc_synthase_dom"/>
</dbReference>
<dbReference type="SUPFAM" id="SSF53901">
    <property type="entry name" value="Thiolase-like"/>
    <property type="match status" value="3"/>
</dbReference>
<evidence type="ECO:0000256" key="4">
    <source>
        <dbReference type="RuleBase" id="RU003694"/>
    </source>
</evidence>
<dbReference type="RefSeq" id="WP_166284285.1">
    <property type="nucleotide sequence ID" value="NZ_JAANNP010000056.1"/>
</dbReference>
<evidence type="ECO:0000256" key="1">
    <source>
        <dbReference type="ARBA" id="ARBA00022450"/>
    </source>
</evidence>
<gene>
    <name evidence="8" type="ORF">G9H71_18600</name>
</gene>
<dbReference type="PANTHER" id="PTHR43775:SF37">
    <property type="entry name" value="SI:DKEY-61P9.11"/>
    <property type="match status" value="1"/>
</dbReference>
<evidence type="ECO:0000259" key="7">
    <source>
        <dbReference type="PROSITE" id="PS52019"/>
    </source>
</evidence>